<dbReference type="RefSeq" id="WP_148989654.1">
    <property type="nucleotide sequence ID" value="NZ_VTEV01000008.1"/>
</dbReference>
<dbReference type="Proteomes" id="UP000322524">
    <property type="component" value="Unassembled WGS sequence"/>
</dbReference>
<proteinExistence type="predicted"/>
<dbReference type="OrthoDB" id="2880511at2"/>
<evidence type="ECO:0000313" key="1">
    <source>
        <dbReference type="EMBL" id="TYS64550.1"/>
    </source>
</evidence>
<comment type="caution">
    <text evidence="1">The sequence shown here is derived from an EMBL/GenBank/DDBJ whole genome shotgun (WGS) entry which is preliminary data.</text>
</comment>
<evidence type="ECO:0000313" key="2">
    <source>
        <dbReference type="Proteomes" id="UP000322524"/>
    </source>
</evidence>
<gene>
    <name evidence="1" type="ORF">FZC76_18500</name>
</gene>
<dbReference type="AlphaFoldDB" id="A0A5D4SMQ4"/>
<organism evidence="1 2">
    <name type="scientific">Sutcliffiella horikoshii</name>
    <dbReference type="NCBI Taxonomy" id="79883"/>
    <lineage>
        <taxon>Bacteria</taxon>
        <taxon>Bacillati</taxon>
        <taxon>Bacillota</taxon>
        <taxon>Bacilli</taxon>
        <taxon>Bacillales</taxon>
        <taxon>Bacillaceae</taxon>
        <taxon>Sutcliffiella</taxon>
    </lineage>
</organism>
<dbReference type="EMBL" id="VTEV01000008">
    <property type="protein sequence ID" value="TYS64550.1"/>
    <property type="molecule type" value="Genomic_DNA"/>
</dbReference>
<sequence length="80" mass="9828">MKFIEPLYKNAEEVDWRISERVRHLIHYYSEYTERTEGEIVDTFLLNLLEDEKFLEWIKSKRSNKRIAQHLEIEDKIGDE</sequence>
<reference evidence="1 2" key="1">
    <citation type="submission" date="2019-08" db="EMBL/GenBank/DDBJ databases">
        <title>Bacillus genomes from the desert of Cuatro Cienegas, Coahuila.</title>
        <authorList>
            <person name="Olmedo-Alvarez G."/>
        </authorList>
    </citation>
    <scope>NUCLEOTIDE SEQUENCE [LARGE SCALE GENOMIC DNA]</scope>
    <source>
        <strain evidence="1 2">CH28_1T</strain>
    </source>
</reference>
<name>A0A5D4SMQ4_9BACI</name>
<accession>A0A5D4SMQ4</accession>
<protein>
    <submittedName>
        <fullName evidence="1">Uncharacterized protein</fullName>
    </submittedName>
</protein>